<keyword evidence="1" id="KW-0472">Membrane</keyword>
<proteinExistence type="predicted"/>
<dbReference type="Proteomes" id="UP000053676">
    <property type="component" value="Unassembled WGS sequence"/>
</dbReference>
<accession>W2SF86</accession>
<gene>
    <name evidence="2" type="ORF">NECAME_15969</name>
</gene>
<organism evidence="2 3">
    <name type="scientific">Necator americanus</name>
    <name type="common">Human hookworm</name>
    <dbReference type="NCBI Taxonomy" id="51031"/>
    <lineage>
        <taxon>Eukaryota</taxon>
        <taxon>Metazoa</taxon>
        <taxon>Ecdysozoa</taxon>
        <taxon>Nematoda</taxon>
        <taxon>Chromadorea</taxon>
        <taxon>Rhabditida</taxon>
        <taxon>Rhabditina</taxon>
        <taxon>Rhabditomorpha</taxon>
        <taxon>Strongyloidea</taxon>
        <taxon>Ancylostomatidae</taxon>
        <taxon>Bunostominae</taxon>
        <taxon>Necator</taxon>
    </lineage>
</organism>
<dbReference type="EMBL" id="KI669309">
    <property type="protein sequence ID" value="ETN68188.1"/>
    <property type="molecule type" value="Genomic_DNA"/>
</dbReference>
<reference evidence="3" key="1">
    <citation type="journal article" date="2014" name="Nat. Genet.">
        <title>Genome of the human hookworm Necator americanus.</title>
        <authorList>
            <person name="Tang Y.T."/>
            <person name="Gao X."/>
            <person name="Rosa B.A."/>
            <person name="Abubucker S."/>
            <person name="Hallsworth-Pepin K."/>
            <person name="Martin J."/>
            <person name="Tyagi R."/>
            <person name="Heizer E."/>
            <person name="Zhang X."/>
            <person name="Bhonagiri-Palsikar V."/>
            <person name="Minx P."/>
            <person name="Warren W.C."/>
            <person name="Wang Q."/>
            <person name="Zhan B."/>
            <person name="Hotez P.J."/>
            <person name="Sternberg P.W."/>
            <person name="Dougall A."/>
            <person name="Gaze S.T."/>
            <person name="Mulvenna J."/>
            <person name="Sotillo J."/>
            <person name="Ranganathan S."/>
            <person name="Rabelo E.M."/>
            <person name="Wilson R.K."/>
            <person name="Felgner P.L."/>
            <person name="Bethony J."/>
            <person name="Hawdon J.M."/>
            <person name="Gasser R.B."/>
            <person name="Loukas A."/>
            <person name="Mitreva M."/>
        </authorList>
    </citation>
    <scope>NUCLEOTIDE SEQUENCE [LARGE SCALE GENOMIC DNA]</scope>
</reference>
<evidence type="ECO:0000313" key="2">
    <source>
        <dbReference type="EMBL" id="ETN68188.1"/>
    </source>
</evidence>
<dbReference type="AlphaFoldDB" id="W2SF86"/>
<sequence>MMVPADSSSLFCFRKWVFLGCLNMRKQPRKSNAYWKVAVLNKSARLLLIVCPIFQMISFKVVSNITTCFITAIFHKVLFLSVRCDCLIFNFAITTCFFRLLFFS</sequence>
<name>W2SF86_NECAM</name>
<keyword evidence="1" id="KW-0812">Transmembrane</keyword>
<keyword evidence="3" id="KW-1185">Reference proteome</keyword>
<evidence type="ECO:0000256" key="1">
    <source>
        <dbReference type="SAM" id="Phobius"/>
    </source>
</evidence>
<evidence type="ECO:0000313" key="3">
    <source>
        <dbReference type="Proteomes" id="UP000053676"/>
    </source>
</evidence>
<protein>
    <submittedName>
        <fullName evidence="2">Uncharacterized protein</fullName>
    </submittedName>
</protein>
<keyword evidence="1" id="KW-1133">Transmembrane helix</keyword>
<feature type="transmembrane region" description="Helical" evidence="1">
    <location>
        <begin position="80"/>
        <end position="102"/>
    </location>
</feature>
<dbReference type="KEGG" id="nai:NECAME_15969"/>
<feature type="transmembrane region" description="Helical" evidence="1">
    <location>
        <begin position="46"/>
        <end position="74"/>
    </location>
</feature>